<keyword evidence="2" id="KW-0067">ATP-binding</keyword>
<proteinExistence type="predicted"/>
<keyword evidence="4" id="KW-0472">Membrane</keyword>
<organism evidence="6 7">
    <name type="scientific">Adhaeribacter radiodurans</name>
    <dbReference type="NCBI Taxonomy" id="2745197"/>
    <lineage>
        <taxon>Bacteria</taxon>
        <taxon>Pseudomonadati</taxon>
        <taxon>Bacteroidota</taxon>
        <taxon>Cytophagia</taxon>
        <taxon>Cytophagales</taxon>
        <taxon>Hymenobacteraceae</taxon>
        <taxon>Adhaeribacter</taxon>
    </lineage>
</organism>
<keyword evidence="4" id="KW-0812">Transmembrane</keyword>
<dbReference type="GO" id="GO:0030983">
    <property type="term" value="F:mismatched DNA binding"/>
    <property type="evidence" value="ECO:0007669"/>
    <property type="project" value="InterPro"/>
</dbReference>
<feature type="domain" description="DNA mismatch repair proteins mutS family" evidence="5">
    <location>
        <begin position="424"/>
        <end position="602"/>
    </location>
</feature>
<evidence type="ECO:0000256" key="3">
    <source>
        <dbReference type="ARBA" id="ARBA00023125"/>
    </source>
</evidence>
<evidence type="ECO:0000313" key="7">
    <source>
        <dbReference type="Proteomes" id="UP000514509"/>
    </source>
</evidence>
<dbReference type="Gene3D" id="1.10.1420.10">
    <property type="match status" value="1"/>
</dbReference>
<keyword evidence="1" id="KW-0547">Nucleotide-binding</keyword>
<evidence type="ECO:0000313" key="6">
    <source>
        <dbReference type="EMBL" id="QMU27280.1"/>
    </source>
</evidence>
<name>A0A7L7L3E4_9BACT</name>
<reference evidence="6 7" key="1">
    <citation type="submission" date="2020-08" db="EMBL/GenBank/DDBJ databases">
        <title>Adhaeribacter dokdonensis sp. nov., isolated from the rhizosphere of Elymus tsukushiensis, a plant native to the Dokdo Islands, Republic of Korea.</title>
        <authorList>
            <person name="Ghim S.Y."/>
        </authorList>
    </citation>
    <scope>NUCLEOTIDE SEQUENCE [LARGE SCALE GENOMIC DNA]</scope>
    <source>
        <strain evidence="6 7">KUDC8001</strain>
    </source>
</reference>
<keyword evidence="4" id="KW-1133">Transmembrane helix</keyword>
<dbReference type="PANTHER" id="PTHR11361:SF99">
    <property type="entry name" value="DNA MISMATCH REPAIR PROTEIN"/>
    <property type="match status" value="1"/>
</dbReference>
<dbReference type="Gene3D" id="3.40.50.300">
    <property type="entry name" value="P-loop containing nucleotide triphosphate hydrolases"/>
    <property type="match status" value="1"/>
</dbReference>
<evidence type="ECO:0000256" key="1">
    <source>
        <dbReference type="ARBA" id="ARBA00022741"/>
    </source>
</evidence>
<dbReference type="InterPro" id="IPR007696">
    <property type="entry name" value="DNA_mismatch_repair_MutS_core"/>
</dbReference>
<feature type="transmembrane region" description="Helical" evidence="4">
    <location>
        <begin position="32"/>
        <end position="50"/>
    </location>
</feature>
<dbReference type="SUPFAM" id="SSF52540">
    <property type="entry name" value="P-loop containing nucleoside triphosphate hydrolases"/>
    <property type="match status" value="1"/>
</dbReference>
<dbReference type="GO" id="GO:0006298">
    <property type="term" value="P:mismatch repair"/>
    <property type="evidence" value="ECO:0007669"/>
    <property type="project" value="InterPro"/>
</dbReference>
<dbReference type="KEGG" id="add:HUW48_04180"/>
<dbReference type="SUPFAM" id="SSF48334">
    <property type="entry name" value="DNA repair protein MutS, domain III"/>
    <property type="match status" value="1"/>
</dbReference>
<evidence type="ECO:0000256" key="4">
    <source>
        <dbReference type="SAM" id="Phobius"/>
    </source>
</evidence>
<dbReference type="PANTHER" id="PTHR11361">
    <property type="entry name" value="DNA MISMATCH REPAIR PROTEIN MUTS FAMILY MEMBER"/>
    <property type="match status" value="1"/>
</dbReference>
<feature type="transmembrane region" description="Helical" evidence="4">
    <location>
        <begin position="56"/>
        <end position="75"/>
    </location>
</feature>
<dbReference type="InterPro" id="IPR045076">
    <property type="entry name" value="MutS"/>
</dbReference>
<accession>A0A7L7L3E4</accession>
<sequence>MIQPSPPEIFRNLAEENTLQELNYKKKCSQVGWLRLAIFVAGVSSVVYFFRQDLNSAAWVGLFLFYIVFIVIMRWHQRLRYKQYHHAFLKRINSEELDRLQGKLTSFDTGERYANPQHLYTSDLDIFGKHSLFQLLNRAVTAIGKDKLASWLQTPAKTTVIRERQEAVAELAPQLAWRQELQAKAMHYKQERQDSSPFFEWLHAPDFYKNKLWLKILIFVLPVFTLGAILAWWLDAIPTYSPVVGLMICQYVLNVRYAVFREQYYEKSSGMYEILKSYTALLTHIEAHSFKAKKLLELQQQLHIKQKTASNYLNELASIIEYISARLNVYMNLLLNSTLMWDYFWMYRLENWKKNMATNLDPVLQVVAETETLTSLAAFQYANPSYTHPVLSEQLFEVQAEALGHPLIFVTNRITNSFAMTGAGQTLIITGSNMSGKSTFLRTVAINLVLAFAGSAVCARRLRAYPAQVYTAMRTEDNLAESTSSFYAELKRLKMLIDLSVTGTPVYYFLDEILKGTNSHDRHLGAQALIRQLHQQNASGLVSTHDLELGNMEEENPDYIQNYSFNSTIEDDKILFDYKLHPGVCNSFNASKLMQQMGIHME</sequence>
<dbReference type="EMBL" id="CP055153">
    <property type="protein sequence ID" value="QMU27280.1"/>
    <property type="molecule type" value="Genomic_DNA"/>
</dbReference>
<dbReference type="SMART" id="SM00534">
    <property type="entry name" value="MUTSac"/>
    <property type="match status" value="1"/>
</dbReference>
<dbReference type="AlphaFoldDB" id="A0A7L7L3E4"/>
<dbReference type="GO" id="GO:0140664">
    <property type="term" value="F:ATP-dependent DNA damage sensor activity"/>
    <property type="evidence" value="ECO:0007669"/>
    <property type="project" value="InterPro"/>
</dbReference>
<dbReference type="RefSeq" id="WP_182414476.1">
    <property type="nucleotide sequence ID" value="NZ_CP055153.1"/>
</dbReference>
<dbReference type="InterPro" id="IPR000432">
    <property type="entry name" value="DNA_mismatch_repair_MutS_C"/>
</dbReference>
<gene>
    <name evidence="6" type="ORF">HUW48_04180</name>
</gene>
<dbReference type="InterPro" id="IPR036187">
    <property type="entry name" value="DNA_mismatch_repair_MutS_sf"/>
</dbReference>
<keyword evidence="7" id="KW-1185">Reference proteome</keyword>
<dbReference type="InterPro" id="IPR027417">
    <property type="entry name" value="P-loop_NTPase"/>
</dbReference>
<feature type="transmembrane region" description="Helical" evidence="4">
    <location>
        <begin position="212"/>
        <end position="234"/>
    </location>
</feature>
<dbReference type="Pfam" id="PF05192">
    <property type="entry name" value="MutS_III"/>
    <property type="match status" value="1"/>
</dbReference>
<evidence type="ECO:0000256" key="2">
    <source>
        <dbReference type="ARBA" id="ARBA00022840"/>
    </source>
</evidence>
<protein>
    <submittedName>
        <fullName evidence="6">DNA mismatch repair protein MutS</fullName>
    </submittedName>
</protein>
<dbReference type="Pfam" id="PF00488">
    <property type="entry name" value="MutS_V"/>
    <property type="match status" value="1"/>
</dbReference>
<dbReference type="GO" id="GO:0005829">
    <property type="term" value="C:cytosol"/>
    <property type="evidence" value="ECO:0007669"/>
    <property type="project" value="TreeGrafter"/>
</dbReference>
<keyword evidence="3" id="KW-0238">DNA-binding</keyword>
<dbReference type="Proteomes" id="UP000514509">
    <property type="component" value="Chromosome"/>
</dbReference>
<dbReference type="GO" id="GO:0005524">
    <property type="term" value="F:ATP binding"/>
    <property type="evidence" value="ECO:0007669"/>
    <property type="project" value="UniProtKB-KW"/>
</dbReference>
<evidence type="ECO:0000259" key="5">
    <source>
        <dbReference type="SMART" id="SM00534"/>
    </source>
</evidence>